<evidence type="ECO:0000313" key="10">
    <source>
        <dbReference type="EMBL" id="GEB61594.1"/>
    </source>
</evidence>
<evidence type="ECO:0000256" key="7">
    <source>
        <dbReference type="PROSITE-ProRule" id="PRU01091"/>
    </source>
</evidence>
<evidence type="ECO:0000256" key="2">
    <source>
        <dbReference type="ARBA" id="ARBA00023012"/>
    </source>
</evidence>
<dbReference type="InterPro" id="IPR027417">
    <property type="entry name" value="P-loop_NTPase"/>
</dbReference>
<keyword evidence="11" id="KW-1185">Reference proteome</keyword>
<dbReference type="InterPro" id="IPR016032">
    <property type="entry name" value="Sig_transdc_resp-reg_C-effctor"/>
</dbReference>
<dbReference type="InterPro" id="IPR011990">
    <property type="entry name" value="TPR-like_helical_dom_sf"/>
</dbReference>
<dbReference type="SUPFAM" id="SSF46894">
    <property type="entry name" value="C-terminal effector domain of the bipartite response regulators"/>
    <property type="match status" value="1"/>
</dbReference>
<dbReference type="InterPro" id="IPR002182">
    <property type="entry name" value="NB-ARC"/>
</dbReference>
<dbReference type="Pfam" id="PF00486">
    <property type="entry name" value="Trans_reg_C"/>
    <property type="match status" value="1"/>
</dbReference>
<evidence type="ECO:0000256" key="5">
    <source>
        <dbReference type="ARBA" id="ARBA00023163"/>
    </source>
</evidence>
<accession>A0A4Y3RW99</accession>
<dbReference type="GO" id="GO:0006355">
    <property type="term" value="P:regulation of DNA-templated transcription"/>
    <property type="evidence" value="ECO:0007669"/>
    <property type="project" value="InterPro"/>
</dbReference>
<sequence>MVAVRFGLLGSFVVEDAEGTPRRIGTPKARALLAVLLLRGDSPVSWDTVKTAIWGESVPATARASLHNHVARLRRDLDESGDRIQVTPAGFRLRVLDDELDVTRFDRYLCRARTARLAEDWAAVEALTRSALALWRGAPLSDVPLPDTEREPVVRRLEEARLQVLEWGYEADLHLGRHQGIAAELAALVAAHPLRETFVGQLMLALHRSGRQADALLAYDTARRTIRRELGVDPEPGLVELHRRILTLDPALTAPRTSTAPQASAAPTAQRTPTPQPPTTPTPPLPEPPLPTPADLTDPPAATHPVPAPVPHQLPSSPADFTGREHELDRIVGELAAADRPDGATVLVHRVSGSGGMGKTTLMVRAAHQIRERFPDGQIFLDLGGMTAMPMPPESALGLLLRTLGVAPEEVPSGLQARSALFRSLIARRRMLILLDDAGDAAQIRPLLPGAAGSAVLVTSRRRLVSFPGVRIDLGALPDDAAHRLLASIVGEDRVAAQPSATAEVLRACGGMPLALRLAGSRLAARPAWSVQDLAHRLTSHGRVLRELYADDLHVRTALQMSYELLQESQERTGPARAFRLLGLMPGGAFGTAAAAALLDCDEMSVEDWLEALVDAHLLESLAPGRYQFHCLLRELARELAEETDTERERTRAVERLVEWCLRGADAATARVAPAGRRVPLEPAQRPPVSFTGYDEAYGWYERERETLVAAVSLAHETGLHAQSWKLAASLWAYLRLGGHHDDWLCTHTVGLAAARAAGDERAEAWMLNGLGNQVKQAGRPAEAITYFRRVLSLHEGRPGRDAELSAVLNNLGTCFTDLGDHEPALRHYRESLVWEPSSCATLNNMADALAHLDRHDEALDVLDRAEEIQRATCDRVSLAIGLRVRGDVLRGAGRPAEAVEAYRRALALQRLGGDQHSEAVSLTGLGDALAALGDRSEAETCWGKALHWMEHLGDEGRTVGLRRRLART</sequence>
<evidence type="ECO:0000256" key="3">
    <source>
        <dbReference type="ARBA" id="ARBA00023015"/>
    </source>
</evidence>
<evidence type="ECO:0000256" key="8">
    <source>
        <dbReference type="SAM" id="MobiDB-lite"/>
    </source>
</evidence>
<dbReference type="PANTHER" id="PTHR35807">
    <property type="entry name" value="TRANSCRIPTIONAL REGULATOR REDD-RELATED"/>
    <property type="match status" value="1"/>
</dbReference>
<dbReference type="SUPFAM" id="SSF52540">
    <property type="entry name" value="P-loop containing nucleoside triphosphate hydrolases"/>
    <property type="match status" value="1"/>
</dbReference>
<evidence type="ECO:0000256" key="1">
    <source>
        <dbReference type="ARBA" id="ARBA00005820"/>
    </source>
</evidence>
<feature type="DNA-binding region" description="OmpR/PhoB-type" evidence="7">
    <location>
        <begin position="1"/>
        <end position="95"/>
    </location>
</feature>
<dbReference type="PANTHER" id="PTHR35807:SF1">
    <property type="entry name" value="TRANSCRIPTIONAL REGULATOR REDD"/>
    <property type="match status" value="1"/>
</dbReference>
<dbReference type="AlphaFoldDB" id="A0A4Y3RW99"/>
<evidence type="ECO:0000256" key="4">
    <source>
        <dbReference type="ARBA" id="ARBA00023125"/>
    </source>
</evidence>
<feature type="compositionally biased region" description="Pro residues" evidence="8">
    <location>
        <begin position="274"/>
        <end position="292"/>
    </location>
</feature>
<dbReference type="SMART" id="SM01043">
    <property type="entry name" value="BTAD"/>
    <property type="match status" value="1"/>
</dbReference>
<gene>
    <name evidence="10" type="ORF">SGA01_71990</name>
</gene>
<feature type="compositionally biased region" description="Low complexity" evidence="8">
    <location>
        <begin position="253"/>
        <end position="273"/>
    </location>
</feature>
<keyword evidence="3" id="KW-0805">Transcription regulation</keyword>
<evidence type="ECO:0000313" key="11">
    <source>
        <dbReference type="Proteomes" id="UP000315226"/>
    </source>
</evidence>
<dbReference type="CDD" id="cd15831">
    <property type="entry name" value="BTAD"/>
    <property type="match status" value="1"/>
</dbReference>
<dbReference type="Gene3D" id="3.40.50.300">
    <property type="entry name" value="P-loop containing nucleotide triphosphate hydrolases"/>
    <property type="match status" value="1"/>
</dbReference>
<reference evidence="10 11" key="1">
    <citation type="submission" date="2019-06" db="EMBL/GenBank/DDBJ databases">
        <title>Whole genome shotgun sequence of Streptomyces gardneri NBRC 12865.</title>
        <authorList>
            <person name="Hosoyama A."/>
            <person name="Uohara A."/>
            <person name="Ohji S."/>
            <person name="Ichikawa N."/>
        </authorList>
    </citation>
    <scope>NUCLEOTIDE SEQUENCE [LARGE SCALE GENOMIC DNA]</scope>
    <source>
        <strain evidence="10 11">NBRC 12865</strain>
    </source>
</reference>
<comment type="similarity">
    <text evidence="1">Belongs to the AfsR/DnrI/RedD regulatory family.</text>
</comment>
<feature type="compositionally biased region" description="Low complexity" evidence="8">
    <location>
        <begin position="293"/>
        <end position="305"/>
    </location>
</feature>
<dbReference type="SUPFAM" id="SSF48452">
    <property type="entry name" value="TPR-like"/>
    <property type="match status" value="2"/>
</dbReference>
<dbReference type="Proteomes" id="UP000315226">
    <property type="component" value="Unassembled WGS sequence"/>
</dbReference>
<organism evidence="10 11">
    <name type="scientific">Streptomyces gardneri</name>
    <dbReference type="NCBI Taxonomy" id="66892"/>
    <lineage>
        <taxon>Bacteria</taxon>
        <taxon>Bacillati</taxon>
        <taxon>Actinomycetota</taxon>
        <taxon>Actinomycetes</taxon>
        <taxon>Kitasatosporales</taxon>
        <taxon>Streptomycetaceae</taxon>
        <taxon>Streptomyces</taxon>
    </lineage>
</organism>
<dbReference type="PROSITE" id="PS50005">
    <property type="entry name" value="TPR"/>
    <property type="match status" value="1"/>
</dbReference>
<feature type="domain" description="OmpR/PhoB-type" evidence="9">
    <location>
        <begin position="1"/>
        <end position="95"/>
    </location>
</feature>
<name>A0A4Y3RW99_9ACTN</name>
<dbReference type="GO" id="GO:0003677">
    <property type="term" value="F:DNA binding"/>
    <property type="evidence" value="ECO:0007669"/>
    <property type="project" value="UniProtKB-UniRule"/>
</dbReference>
<dbReference type="InterPro" id="IPR036388">
    <property type="entry name" value="WH-like_DNA-bd_sf"/>
</dbReference>
<dbReference type="InterPro" id="IPR005158">
    <property type="entry name" value="BTAD"/>
</dbReference>
<dbReference type="SMART" id="SM00028">
    <property type="entry name" value="TPR"/>
    <property type="match status" value="5"/>
</dbReference>
<feature type="region of interest" description="Disordered" evidence="8">
    <location>
        <begin position="251"/>
        <end position="322"/>
    </location>
</feature>
<dbReference type="SMART" id="SM00862">
    <property type="entry name" value="Trans_reg_C"/>
    <property type="match status" value="1"/>
</dbReference>
<dbReference type="Pfam" id="PF13424">
    <property type="entry name" value="TPR_12"/>
    <property type="match status" value="2"/>
</dbReference>
<protein>
    <recommendedName>
        <fullName evidence="9">OmpR/PhoB-type domain-containing protein</fullName>
    </recommendedName>
</protein>
<dbReference type="PROSITE" id="PS51755">
    <property type="entry name" value="OMPR_PHOB"/>
    <property type="match status" value="1"/>
</dbReference>
<keyword evidence="4 7" id="KW-0238">DNA-binding</keyword>
<dbReference type="InterPro" id="IPR019734">
    <property type="entry name" value="TPR_rpt"/>
</dbReference>
<dbReference type="GO" id="GO:0000160">
    <property type="term" value="P:phosphorelay signal transduction system"/>
    <property type="evidence" value="ECO:0007669"/>
    <property type="project" value="UniProtKB-KW"/>
</dbReference>
<dbReference type="Gene3D" id="1.25.40.10">
    <property type="entry name" value="Tetratricopeptide repeat domain"/>
    <property type="match status" value="3"/>
</dbReference>
<dbReference type="Pfam" id="PF00931">
    <property type="entry name" value="NB-ARC"/>
    <property type="match status" value="1"/>
</dbReference>
<keyword evidence="5" id="KW-0804">Transcription</keyword>
<evidence type="ECO:0000256" key="6">
    <source>
        <dbReference type="PROSITE-ProRule" id="PRU00339"/>
    </source>
</evidence>
<dbReference type="InterPro" id="IPR001867">
    <property type="entry name" value="OmpR/PhoB-type_DNA-bd"/>
</dbReference>
<feature type="repeat" description="TPR" evidence="6">
    <location>
        <begin position="806"/>
        <end position="839"/>
    </location>
</feature>
<dbReference type="GO" id="GO:0043531">
    <property type="term" value="F:ADP binding"/>
    <property type="evidence" value="ECO:0007669"/>
    <property type="project" value="InterPro"/>
</dbReference>
<proteinExistence type="inferred from homology"/>
<dbReference type="EMBL" id="BJMN01000061">
    <property type="protein sequence ID" value="GEB61594.1"/>
    <property type="molecule type" value="Genomic_DNA"/>
</dbReference>
<keyword evidence="2" id="KW-0902">Two-component regulatory system</keyword>
<dbReference type="Gene3D" id="1.10.10.10">
    <property type="entry name" value="Winged helix-like DNA-binding domain superfamily/Winged helix DNA-binding domain"/>
    <property type="match status" value="1"/>
</dbReference>
<keyword evidence="6" id="KW-0802">TPR repeat</keyword>
<comment type="caution">
    <text evidence="10">The sequence shown here is derived from an EMBL/GenBank/DDBJ whole genome shotgun (WGS) entry which is preliminary data.</text>
</comment>
<evidence type="ECO:0000259" key="9">
    <source>
        <dbReference type="PROSITE" id="PS51755"/>
    </source>
</evidence>
<dbReference type="Pfam" id="PF03704">
    <property type="entry name" value="BTAD"/>
    <property type="match status" value="1"/>
</dbReference>
<dbReference type="InterPro" id="IPR051677">
    <property type="entry name" value="AfsR-DnrI-RedD_regulator"/>
</dbReference>
<dbReference type="PRINTS" id="PR00364">
    <property type="entry name" value="DISEASERSIST"/>
</dbReference>